<protein>
    <recommendedName>
        <fullName evidence="3">Dephospho-CoA kinase</fullName>
    </recommendedName>
</protein>
<dbReference type="Proteomes" id="UP000635828">
    <property type="component" value="Unassembled WGS sequence"/>
</dbReference>
<name>A0ABR7FRP3_9FIRM</name>
<dbReference type="InterPro" id="IPR027417">
    <property type="entry name" value="P-loop_NTPase"/>
</dbReference>
<comment type="caution">
    <text evidence="1">The sequence shown here is derived from an EMBL/GenBank/DDBJ whole genome shotgun (WGS) entry which is preliminary data.</text>
</comment>
<dbReference type="Gene3D" id="3.40.50.300">
    <property type="entry name" value="P-loop containing nucleotide triphosphate hydrolases"/>
    <property type="match status" value="1"/>
</dbReference>
<dbReference type="RefSeq" id="WP_143266071.1">
    <property type="nucleotide sequence ID" value="NZ_JACOOS010000005.1"/>
</dbReference>
<proteinExistence type="predicted"/>
<accession>A0ABR7FRP3</accession>
<sequence length="183" mass="21407">MKENVHVFIINGYPRSGKDTFIDLCKKAAMEHNKKGKGSIFIKSHSTVDTIKEIFRIFGWNGEKTEVTRKQLSDCKQYLTEKFDLPFKECVNIVHTLEDEAHDSNQYVLFLQVREPKEIQRLKDAVGARTIYIDPEKRRKKTQQSNMGDANVECFEYDLRIINNGSLKDLERKAWCFIEKITL</sequence>
<evidence type="ECO:0000313" key="2">
    <source>
        <dbReference type="Proteomes" id="UP000635828"/>
    </source>
</evidence>
<evidence type="ECO:0000313" key="1">
    <source>
        <dbReference type="EMBL" id="MBC5677136.1"/>
    </source>
</evidence>
<evidence type="ECO:0008006" key="3">
    <source>
        <dbReference type="Google" id="ProtNLM"/>
    </source>
</evidence>
<organism evidence="1 2">
    <name type="scientific">Anaerostipes hominis</name>
    <name type="common">ex Liu et al. 2021</name>
    <dbReference type="NCBI Taxonomy" id="2763018"/>
    <lineage>
        <taxon>Bacteria</taxon>
        <taxon>Bacillati</taxon>
        <taxon>Bacillota</taxon>
        <taxon>Clostridia</taxon>
        <taxon>Lachnospirales</taxon>
        <taxon>Lachnospiraceae</taxon>
        <taxon>Anaerostipes</taxon>
    </lineage>
</organism>
<gene>
    <name evidence="1" type="ORF">H8S22_05820</name>
</gene>
<reference evidence="1 2" key="1">
    <citation type="submission" date="2020-08" db="EMBL/GenBank/DDBJ databases">
        <title>Genome public.</title>
        <authorList>
            <person name="Liu C."/>
            <person name="Sun Q."/>
        </authorList>
    </citation>
    <scope>NUCLEOTIDE SEQUENCE [LARGE SCALE GENOMIC DNA]</scope>
    <source>
        <strain evidence="1 2">NSJ-7</strain>
    </source>
</reference>
<dbReference type="EMBL" id="JACOOS010000005">
    <property type="protein sequence ID" value="MBC5677136.1"/>
    <property type="molecule type" value="Genomic_DNA"/>
</dbReference>
<keyword evidence="2" id="KW-1185">Reference proteome</keyword>